<dbReference type="EMBL" id="JAAGMU010001633">
    <property type="protein sequence ID" value="NEC83750.1"/>
    <property type="molecule type" value="Genomic_DNA"/>
</dbReference>
<dbReference type="AlphaFoldDB" id="A0A6G3UCI6"/>
<name>A0A6G3UCI6_9ACTN</name>
<sequence>MSLLDVRVPAVLLRIDRNPFHHGTLGAVRSLGRAGVEVHVVADCGRSPVRASRFVTALHTPPPPGAGAAEV</sequence>
<accession>A0A6G3UCI6</accession>
<reference evidence="1" key="1">
    <citation type="submission" date="2020-01" db="EMBL/GenBank/DDBJ databases">
        <title>Insect and environment-associated Actinomycetes.</title>
        <authorList>
            <person name="Currrie C."/>
            <person name="Chevrette M."/>
            <person name="Carlson C."/>
            <person name="Stubbendieck R."/>
            <person name="Wendt-Pienkowski E."/>
        </authorList>
    </citation>
    <scope>NUCLEOTIDE SEQUENCE</scope>
    <source>
        <strain evidence="1">SID7958</strain>
    </source>
</reference>
<comment type="caution">
    <text evidence="1">The sequence shown here is derived from an EMBL/GenBank/DDBJ whole genome shotgun (WGS) entry which is preliminary data.</text>
</comment>
<protein>
    <submittedName>
        <fullName evidence="1">ATP-grasp domain-containing protein</fullName>
    </submittedName>
</protein>
<feature type="non-terminal residue" evidence="1">
    <location>
        <position position="71"/>
    </location>
</feature>
<organism evidence="1">
    <name type="scientific">Streptomyces sp. SID7958</name>
    <dbReference type="NCBI Taxonomy" id="2706093"/>
    <lineage>
        <taxon>Bacteria</taxon>
        <taxon>Bacillati</taxon>
        <taxon>Actinomycetota</taxon>
        <taxon>Actinomycetes</taxon>
        <taxon>Kitasatosporales</taxon>
        <taxon>Streptomycetaceae</taxon>
        <taxon>Streptomyces</taxon>
    </lineage>
</organism>
<proteinExistence type="predicted"/>
<gene>
    <name evidence="1" type="ORF">G3I38_32050</name>
</gene>
<evidence type="ECO:0000313" key="1">
    <source>
        <dbReference type="EMBL" id="NEC83750.1"/>
    </source>
</evidence>